<evidence type="ECO:0000313" key="2">
    <source>
        <dbReference type="EMBL" id="OBU60323.1"/>
    </source>
</evidence>
<dbReference type="PANTHER" id="PTHR35006:SF2">
    <property type="entry name" value="GLYOXALASE FAMILY PROTEIN (AFU_ORTHOLOGUE AFUA_5G14830)"/>
    <property type="match status" value="1"/>
</dbReference>
<dbReference type="EMBL" id="LYVI01000010">
    <property type="protein sequence ID" value="OBU60323.1"/>
    <property type="molecule type" value="Genomic_DNA"/>
</dbReference>
<dbReference type="InterPro" id="IPR029068">
    <property type="entry name" value="Glyas_Bleomycin-R_OHBP_Dase"/>
</dbReference>
<evidence type="ECO:0000259" key="1">
    <source>
        <dbReference type="PROSITE" id="PS51819"/>
    </source>
</evidence>
<dbReference type="SUPFAM" id="SSF54593">
    <property type="entry name" value="Glyoxalase/Bleomycin resistance protein/Dihydroxybiphenyl dioxygenase"/>
    <property type="match status" value="1"/>
</dbReference>
<sequence>MLDHLGLTSADLARSRAFFSQALAPLQIGVVMEVTAEQTGTHDQVGFGRDGKPFFWIGNGGSVSHGVHVAFACTGRAQVDAFHAAALAAGGRDNGAPGVRPWYHPNYYAAFVLDPDGNNIEAVCQRPAAETEA</sequence>
<gene>
    <name evidence="2" type="ORF">A9K56_15055</name>
</gene>
<dbReference type="PROSITE" id="PS51819">
    <property type="entry name" value="VOC"/>
    <property type="match status" value="1"/>
</dbReference>
<reference evidence="2 3" key="1">
    <citation type="submission" date="2016-05" db="EMBL/GenBank/DDBJ databases">
        <title>Draft Genome Sequences of Stenotrophomonas maltophilia Strains Sm32COP, Sm41DVV, Sm46PAILV, SmF3, SmF22, SmSOFb1 and SmCVFa1, Isolated from Different Manures, in France.</title>
        <authorList>
            <person name="Nazaret S."/>
            <person name="Bodilis J."/>
        </authorList>
    </citation>
    <scope>NUCLEOTIDE SEQUENCE [LARGE SCALE GENOMIC DNA]</scope>
    <source>
        <strain evidence="2 3">Sm41DVV</strain>
    </source>
</reference>
<dbReference type="InterPro" id="IPR004360">
    <property type="entry name" value="Glyas_Fos-R_dOase_dom"/>
</dbReference>
<dbReference type="RefSeq" id="WP_053519512.1">
    <property type="nucleotide sequence ID" value="NZ_CP120400.1"/>
</dbReference>
<accession>A0AAP7GPY2</accession>
<proteinExistence type="predicted"/>
<dbReference type="PANTHER" id="PTHR35006">
    <property type="entry name" value="GLYOXALASE FAMILY PROTEIN (AFU_ORTHOLOGUE AFUA_5G14830)"/>
    <property type="match status" value="1"/>
</dbReference>
<dbReference type="InterPro" id="IPR037523">
    <property type="entry name" value="VOC_core"/>
</dbReference>
<protein>
    <submittedName>
        <fullName evidence="2">Glyoxalase</fullName>
    </submittedName>
</protein>
<organism evidence="2 3">
    <name type="scientific">Stenotrophomonas maltophilia</name>
    <name type="common">Pseudomonas maltophilia</name>
    <name type="synonym">Xanthomonas maltophilia</name>
    <dbReference type="NCBI Taxonomy" id="40324"/>
    <lineage>
        <taxon>Bacteria</taxon>
        <taxon>Pseudomonadati</taxon>
        <taxon>Pseudomonadota</taxon>
        <taxon>Gammaproteobacteria</taxon>
        <taxon>Lysobacterales</taxon>
        <taxon>Lysobacteraceae</taxon>
        <taxon>Stenotrophomonas</taxon>
        <taxon>Stenotrophomonas maltophilia group</taxon>
    </lineage>
</organism>
<dbReference type="Pfam" id="PF00903">
    <property type="entry name" value="Glyoxalase"/>
    <property type="match status" value="1"/>
</dbReference>
<dbReference type="AlphaFoldDB" id="A0AAP7GPY2"/>
<name>A0AAP7GPY2_STEMA</name>
<dbReference type="Proteomes" id="UP000092125">
    <property type="component" value="Unassembled WGS sequence"/>
</dbReference>
<feature type="domain" description="VOC" evidence="1">
    <location>
        <begin position="1"/>
        <end position="125"/>
    </location>
</feature>
<dbReference type="CDD" id="cd07262">
    <property type="entry name" value="VOC_like"/>
    <property type="match status" value="1"/>
</dbReference>
<evidence type="ECO:0000313" key="3">
    <source>
        <dbReference type="Proteomes" id="UP000092125"/>
    </source>
</evidence>
<dbReference type="Gene3D" id="3.10.180.10">
    <property type="entry name" value="2,3-Dihydroxybiphenyl 1,2-Dioxygenase, domain 1"/>
    <property type="match status" value="1"/>
</dbReference>
<comment type="caution">
    <text evidence="2">The sequence shown here is derived from an EMBL/GenBank/DDBJ whole genome shotgun (WGS) entry which is preliminary data.</text>
</comment>